<dbReference type="Gene3D" id="2.170.190.11">
    <property type="entry name" value="Molybdopterin biosynthesis moea protein, domain 3"/>
    <property type="match status" value="1"/>
</dbReference>
<keyword evidence="3" id="KW-1185">Reference proteome</keyword>
<organism evidence="2 3">
    <name type="scientific">Methanospirillum lacunae</name>
    <dbReference type="NCBI Taxonomy" id="668570"/>
    <lineage>
        <taxon>Archaea</taxon>
        <taxon>Methanobacteriati</taxon>
        <taxon>Methanobacteriota</taxon>
        <taxon>Stenosarchaea group</taxon>
        <taxon>Methanomicrobia</taxon>
        <taxon>Methanomicrobiales</taxon>
        <taxon>Methanospirillaceae</taxon>
        <taxon>Methanospirillum</taxon>
    </lineage>
</organism>
<dbReference type="OrthoDB" id="31371at2157"/>
<dbReference type="InterPro" id="IPR005110">
    <property type="entry name" value="MoeA_linker/N"/>
</dbReference>
<dbReference type="Gene3D" id="3.90.105.10">
    <property type="entry name" value="Molybdopterin biosynthesis moea protein, domain 2"/>
    <property type="match status" value="1"/>
</dbReference>
<proteinExistence type="predicted"/>
<comment type="caution">
    <text evidence="2">The sequence shown here is derived from an EMBL/GenBank/DDBJ whole genome shotgun (WGS) entry which is preliminary data.</text>
</comment>
<keyword evidence="2" id="KW-0808">Transferase</keyword>
<accession>A0A2V2MST5</accession>
<dbReference type="InterPro" id="IPR036688">
    <property type="entry name" value="MoeA_C_domain_IV_sf"/>
</dbReference>
<sequence>MNIPSSSVQSKMISLAEAQKIVLESFPSCDSTICIPTTDAAGRILTNPVHSNRTNPPLLLGGPDGIAVKSEMTIGASETNLIELEAPRVNTGTPMPDGYDAVIPIEEVTEISNGKYQIHTPMAAFQNTVPKGVDIGKGDIVMDIGHYVIPYDIGALLTYGIREVHVKNWKIGHIASGDEIVPPNKNPLPGQIIDSNSYMISAYLKQFGITPVLAPIVSDEPEGMAQEIQQLCKDCDMILLFGGSSAGSKDYAVEALKRSGSLLFHGVGMGPGKPVSLASVNNKPVFGMPGPSIASLTALYQLVYPLLKQWGVPIPPDTYIKGEITQPVSSFAGFDFFMMVTVTKNNGKTLISPVERRFGQMMGVRADAVLHKKVGSKDLQAGDEVEVRLLRPDFAI</sequence>
<protein>
    <submittedName>
        <fullName evidence="2">Molybdopterin molybdenumtransferase MoeA</fullName>
    </submittedName>
</protein>
<dbReference type="SMART" id="SM00852">
    <property type="entry name" value="MoCF_biosynth"/>
    <property type="match status" value="1"/>
</dbReference>
<dbReference type="Pfam" id="PF03453">
    <property type="entry name" value="MoeA_N"/>
    <property type="match status" value="1"/>
</dbReference>
<evidence type="ECO:0000313" key="3">
    <source>
        <dbReference type="Proteomes" id="UP000245657"/>
    </source>
</evidence>
<dbReference type="Proteomes" id="UP000245657">
    <property type="component" value="Unassembled WGS sequence"/>
</dbReference>
<dbReference type="NCBIfam" id="TIGR00177">
    <property type="entry name" value="molyb_syn"/>
    <property type="match status" value="1"/>
</dbReference>
<evidence type="ECO:0000259" key="1">
    <source>
        <dbReference type="SMART" id="SM00852"/>
    </source>
</evidence>
<gene>
    <name evidence="2" type="ORF">DK846_10370</name>
</gene>
<dbReference type="AlphaFoldDB" id="A0A2V2MST5"/>
<dbReference type="RefSeq" id="WP_109968882.1">
    <property type="nucleotide sequence ID" value="NZ_QGMY01000008.1"/>
</dbReference>
<dbReference type="InterPro" id="IPR001453">
    <property type="entry name" value="MoaB/Mog_dom"/>
</dbReference>
<dbReference type="GO" id="GO:0005829">
    <property type="term" value="C:cytosol"/>
    <property type="evidence" value="ECO:0007669"/>
    <property type="project" value="TreeGrafter"/>
</dbReference>
<dbReference type="SUPFAM" id="SSF63882">
    <property type="entry name" value="MoeA N-terminal region -like"/>
    <property type="match status" value="1"/>
</dbReference>
<dbReference type="Gene3D" id="2.40.340.10">
    <property type="entry name" value="MoeA, C-terminal, domain IV"/>
    <property type="match status" value="1"/>
</dbReference>
<evidence type="ECO:0000313" key="2">
    <source>
        <dbReference type="EMBL" id="PWR71264.1"/>
    </source>
</evidence>
<dbReference type="SUPFAM" id="SSF53218">
    <property type="entry name" value="Molybdenum cofactor biosynthesis proteins"/>
    <property type="match status" value="1"/>
</dbReference>
<dbReference type="PANTHER" id="PTHR10192:SF16">
    <property type="entry name" value="MOLYBDOPTERIN MOLYBDENUMTRANSFERASE"/>
    <property type="match status" value="1"/>
</dbReference>
<reference evidence="2 3" key="1">
    <citation type="submission" date="2018-05" db="EMBL/GenBank/DDBJ databases">
        <title>Draft genome of Methanospirillum lacunae Ki8-1.</title>
        <authorList>
            <person name="Dueholm M.S."/>
            <person name="Nielsen P.H."/>
            <person name="Bakmann L.F."/>
            <person name="Otzen D.E."/>
        </authorList>
    </citation>
    <scope>NUCLEOTIDE SEQUENCE [LARGE SCALE GENOMIC DNA]</scope>
    <source>
        <strain evidence="2 3">Ki8-1</strain>
    </source>
</reference>
<dbReference type="InterPro" id="IPR036425">
    <property type="entry name" value="MoaB/Mog-like_dom_sf"/>
</dbReference>
<dbReference type="Pfam" id="PF00994">
    <property type="entry name" value="MoCF_biosynth"/>
    <property type="match status" value="1"/>
</dbReference>
<dbReference type="GO" id="GO:0006777">
    <property type="term" value="P:Mo-molybdopterin cofactor biosynthetic process"/>
    <property type="evidence" value="ECO:0007669"/>
    <property type="project" value="TreeGrafter"/>
</dbReference>
<dbReference type="GO" id="GO:0061599">
    <property type="term" value="F:molybdopterin molybdotransferase activity"/>
    <property type="evidence" value="ECO:0007669"/>
    <property type="project" value="TreeGrafter"/>
</dbReference>
<dbReference type="InterPro" id="IPR036135">
    <property type="entry name" value="MoeA_linker/N_sf"/>
</dbReference>
<dbReference type="CDD" id="cd00887">
    <property type="entry name" value="MoeA"/>
    <property type="match status" value="1"/>
</dbReference>
<dbReference type="PANTHER" id="PTHR10192">
    <property type="entry name" value="MOLYBDOPTERIN BIOSYNTHESIS PROTEIN"/>
    <property type="match status" value="1"/>
</dbReference>
<feature type="domain" description="MoaB/Mog" evidence="1">
    <location>
        <begin position="172"/>
        <end position="309"/>
    </location>
</feature>
<name>A0A2V2MST5_9EURY</name>
<dbReference type="EMBL" id="QGMY01000008">
    <property type="protein sequence ID" value="PWR71264.1"/>
    <property type="molecule type" value="Genomic_DNA"/>
</dbReference>
<dbReference type="InterPro" id="IPR038987">
    <property type="entry name" value="MoeA-like"/>
</dbReference>
<dbReference type="Gene3D" id="3.40.980.10">
    <property type="entry name" value="MoaB/Mog-like domain"/>
    <property type="match status" value="1"/>
</dbReference>